<evidence type="ECO:0000313" key="3">
    <source>
        <dbReference type="Proteomes" id="UP000281498"/>
    </source>
</evidence>
<protein>
    <submittedName>
        <fullName evidence="2">Deoxyribodipyrimidine photolyase</fullName>
    </submittedName>
</protein>
<comment type="caution">
    <text evidence="2">The sequence shown here is derived from an EMBL/GenBank/DDBJ whole genome shotgun (WGS) entry which is preliminary data.</text>
</comment>
<keyword evidence="2" id="KW-0456">Lyase</keyword>
<reference evidence="2 3" key="1">
    <citation type="submission" date="2017-10" db="EMBL/GenBank/DDBJ databases">
        <title>Bacillus sp. nov., a halophilic bacterium isolated from a Keqin Lake.</title>
        <authorList>
            <person name="Wang H."/>
        </authorList>
    </citation>
    <scope>NUCLEOTIDE SEQUENCE [LARGE SCALE GENOMIC DNA]</scope>
    <source>
        <strain evidence="2 3">KCTC 13187</strain>
    </source>
</reference>
<name>A0A3A9K9L7_9BACI</name>
<gene>
    <name evidence="2" type="ORF">CR203_11385</name>
</gene>
<organism evidence="2 3">
    <name type="scientific">Salipaludibacillus neizhouensis</name>
    <dbReference type="NCBI Taxonomy" id="885475"/>
    <lineage>
        <taxon>Bacteria</taxon>
        <taxon>Bacillati</taxon>
        <taxon>Bacillota</taxon>
        <taxon>Bacilli</taxon>
        <taxon>Bacillales</taxon>
        <taxon>Bacillaceae</taxon>
    </lineage>
</organism>
<evidence type="ECO:0000313" key="2">
    <source>
        <dbReference type="EMBL" id="RKL67111.1"/>
    </source>
</evidence>
<dbReference type="InterPro" id="IPR002937">
    <property type="entry name" value="Amino_oxidase"/>
</dbReference>
<accession>A0A3A9K9L7</accession>
<dbReference type="Gene3D" id="3.50.50.60">
    <property type="entry name" value="FAD/NAD(P)-binding domain"/>
    <property type="match status" value="1"/>
</dbReference>
<dbReference type="PANTHER" id="PTHR16128">
    <property type="entry name" value="FAD/NAD(P)-BINDING OXIDOREDUCTASE FAMILY PROTEIN"/>
    <property type="match status" value="1"/>
</dbReference>
<dbReference type="EMBL" id="PDOE01000004">
    <property type="protein sequence ID" value="RKL67111.1"/>
    <property type="molecule type" value="Genomic_DNA"/>
</dbReference>
<sequence length="323" mass="36090">MNITVIGGGLAGVFAAKTLIEKGETVTIIEKSRSIGGRMATRRIGEGRADHGAQFFTVRSVELEKLTEEWFEKKWIKRWFGDDYPRYSGMEGMNSFIKKIAQNLPVTLQERVDHIEAKDTELILSTNTGKKYTSDAVVLTAPVPQALELLEKSPIHLTNQDKNSLAASKFKPCFVGLLTLKKPVSIGENGIISDHVPAGVDKIVANDQKGISHSPILSVYMNGDWSRDHFALKDDEVLNEIVAILSPDLIESNNLSAYQLKRWRYAEATHVYREPFLKLENYPIFIAGDSFLTKNDTSGRTRIESAILSGIRVGEATFRDSRY</sequence>
<dbReference type="OrthoDB" id="5792777at2"/>
<dbReference type="PANTHER" id="PTHR16128:SF5">
    <property type="entry name" value="FAD_NAD(P)-BINDING OXIDOREDUCTASE FAMILY PROTEIN"/>
    <property type="match status" value="1"/>
</dbReference>
<keyword evidence="3" id="KW-1185">Reference proteome</keyword>
<feature type="domain" description="Amine oxidase" evidence="1">
    <location>
        <begin position="90"/>
        <end position="313"/>
    </location>
</feature>
<dbReference type="InterPro" id="IPR036188">
    <property type="entry name" value="FAD/NAD-bd_sf"/>
</dbReference>
<dbReference type="SUPFAM" id="SSF51905">
    <property type="entry name" value="FAD/NAD(P)-binding domain"/>
    <property type="match status" value="1"/>
</dbReference>
<dbReference type="RefSeq" id="WP_110937403.1">
    <property type="nucleotide sequence ID" value="NZ_KZ614146.1"/>
</dbReference>
<dbReference type="GO" id="GO:0016491">
    <property type="term" value="F:oxidoreductase activity"/>
    <property type="evidence" value="ECO:0007669"/>
    <property type="project" value="InterPro"/>
</dbReference>
<dbReference type="Pfam" id="PF01593">
    <property type="entry name" value="Amino_oxidase"/>
    <property type="match status" value="1"/>
</dbReference>
<dbReference type="Gene3D" id="3.90.660.10">
    <property type="match status" value="1"/>
</dbReference>
<dbReference type="AlphaFoldDB" id="A0A3A9K9L7"/>
<evidence type="ECO:0000259" key="1">
    <source>
        <dbReference type="Pfam" id="PF01593"/>
    </source>
</evidence>
<proteinExistence type="predicted"/>
<dbReference type="Proteomes" id="UP000281498">
    <property type="component" value="Unassembled WGS sequence"/>
</dbReference>
<dbReference type="GO" id="GO:0016829">
    <property type="term" value="F:lyase activity"/>
    <property type="evidence" value="ECO:0007669"/>
    <property type="project" value="UniProtKB-KW"/>
</dbReference>
<dbReference type="Pfam" id="PF13450">
    <property type="entry name" value="NAD_binding_8"/>
    <property type="match status" value="1"/>
</dbReference>